<name>A0A0G4IF18_9ALVE</name>
<dbReference type="EMBL" id="CDMZ01005903">
    <property type="protein sequence ID" value="CEM55718.1"/>
    <property type="molecule type" value="Genomic_DNA"/>
</dbReference>
<evidence type="ECO:0000313" key="3">
    <source>
        <dbReference type="EMBL" id="CEM55718.1"/>
    </source>
</evidence>
<evidence type="ECO:0000256" key="2">
    <source>
        <dbReference type="SAM" id="SignalP"/>
    </source>
</evidence>
<feature type="signal peptide" evidence="2">
    <location>
        <begin position="1"/>
        <end position="28"/>
    </location>
</feature>
<keyword evidence="1" id="KW-0472">Membrane</keyword>
<keyword evidence="1" id="KW-0812">Transmembrane</keyword>
<keyword evidence="2" id="KW-0732">Signal</keyword>
<dbReference type="AlphaFoldDB" id="A0A0G4IF18"/>
<dbReference type="VEuPathDB" id="CryptoDB:Cvel_13776"/>
<feature type="chain" id="PRO_5005192710" evidence="2">
    <location>
        <begin position="29"/>
        <end position="182"/>
    </location>
</feature>
<organism evidence="3">
    <name type="scientific">Chromera velia CCMP2878</name>
    <dbReference type="NCBI Taxonomy" id="1169474"/>
    <lineage>
        <taxon>Eukaryota</taxon>
        <taxon>Sar</taxon>
        <taxon>Alveolata</taxon>
        <taxon>Colpodellida</taxon>
        <taxon>Chromeraceae</taxon>
        <taxon>Chromera</taxon>
    </lineage>
</organism>
<evidence type="ECO:0000256" key="1">
    <source>
        <dbReference type="SAM" id="Phobius"/>
    </source>
</evidence>
<keyword evidence="1" id="KW-1133">Transmembrane helix</keyword>
<accession>A0A0G4IF18</accession>
<protein>
    <submittedName>
        <fullName evidence="3">Uncharacterized protein</fullName>
    </submittedName>
</protein>
<sequence length="182" mass="20241">MQTVRKAILPCSLLCLLLLSNFSQRACGQSSEYNLAAPRIRQDSAGSGTQSMFLSKVCKFSDVDCQDNKRCVDSCWTEDGQTSIAFFLPSTDKYNRGILYMRSWSDSTTCEGENWTDSEITRTYIEGDCFQMTFSSMMISGASPKFGRDGILWALGGAVLALSLSSSLLGEMAMLFPQRRHR</sequence>
<feature type="transmembrane region" description="Helical" evidence="1">
    <location>
        <begin position="151"/>
        <end position="176"/>
    </location>
</feature>
<reference evidence="3" key="1">
    <citation type="submission" date="2014-11" db="EMBL/GenBank/DDBJ databases">
        <authorList>
            <person name="Otto D Thomas"/>
            <person name="Naeem Raeece"/>
        </authorList>
    </citation>
    <scope>NUCLEOTIDE SEQUENCE</scope>
</reference>
<proteinExistence type="predicted"/>
<gene>
    <name evidence="3" type="ORF">Cvel_13776</name>
</gene>